<dbReference type="AlphaFoldDB" id="A0A0F8VN96"/>
<evidence type="ECO:0000313" key="1">
    <source>
        <dbReference type="EMBL" id="KKK45802.1"/>
    </source>
</evidence>
<comment type="caution">
    <text evidence="1">The sequence shown here is derived from an EMBL/GenBank/DDBJ whole genome shotgun (WGS) entry which is preliminary data.</text>
</comment>
<sequence>MEGLSIIIVVRWDSVLFRHWYENMFERYCELDNELIVIADQPTWQMLKLLQEKKLKYYLTEKSNQYENWNYVSQFATKEFLCFSQPDHHLSPGGDKAL</sequence>
<dbReference type="EMBL" id="LAZR01070060">
    <property type="protein sequence ID" value="KKK45802.1"/>
    <property type="molecule type" value="Genomic_DNA"/>
</dbReference>
<accession>A0A0F8VN96</accession>
<gene>
    <name evidence="1" type="ORF">LCGC14_3164890</name>
</gene>
<reference evidence="1" key="1">
    <citation type="journal article" date="2015" name="Nature">
        <title>Complex archaea that bridge the gap between prokaryotes and eukaryotes.</title>
        <authorList>
            <person name="Spang A."/>
            <person name="Saw J.H."/>
            <person name="Jorgensen S.L."/>
            <person name="Zaremba-Niedzwiedzka K."/>
            <person name="Martijn J."/>
            <person name="Lind A.E."/>
            <person name="van Eijk R."/>
            <person name="Schleper C."/>
            <person name="Guy L."/>
            <person name="Ettema T.J."/>
        </authorList>
    </citation>
    <scope>NUCLEOTIDE SEQUENCE</scope>
</reference>
<name>A0A0F8VN96_9ZZZZ</name>
<organism evidence="1">
    <name type="scientific">marine sediment metagenome</name>
    <dbReference type="NCBI Taxonomy" id="412755"/>
    <lineage>
        <taxon>unclassified sequences</taxon>
        <taxon>metagenomes</taxon>
        <taxon>ecological metagenomes</taxon>
    </lineage>
</organism>
<feature type="non-terminal residue" evidence="1">
    <location>
        <position position="98"/>
    </location>
</feature>
<protein>
    <submittedName>
        <fullName evidence="1">Uncharacterized protein</fullName>
    </submittedName>
</protein>
<proteinExistence type="predicted"/>